<sequence>MKAAFHLTSLSCRFTVDSFSIAPDFVVRNSMLFPEPYIRKILTTFPFLSESIYHRVIFDIYWKIRLKDVTGPSKTIGPYI</sequence>
<dbReference type="AlphaFoldDB" id="A0AAV4XJ93"/>
<name>A0AAV4XJ93_CAEEX</name>
<evidence type="ECO:0000313" key="2">
    <source>
        <dbReference type="Proteomes" id="UP001054945"/>
    </source>
</evidence>
<comment type="caution">
    <text evidence="1">The sequence shown here is derived from an EMBL/GenBank/DDBJ whole genome shotgun (WGS) entry which is preliminary data.</text>
</comment>
<gene>
    <name evidence="1" type="ORF">CEXT_280281</name>
</gene>
<organism evidence="1 2">
    <name type="scientific">Caerostris extrusa</name>
    <name type="common">Bark spider</name>
    <name type="synonym">Caerostris bankana</name>
    <dbReference type="NCBI Taxonomy" id="172846"/>
    <lineage>
        <taxon>Eukaryota</taxon>
        <taxon>Metazoa</taxon>
        <taxon>Ecdysozoa</taxon>
        <taxon>Arthropoda</taxon>
        <taxon>Chelicerata</taxon>
        <taxon>Arachnida</taxon>
        <taxon>Araneae</taxon>
        <taxon>Araneomorphae</taxon>
        <taxon>Entelegynae</taxon>
        <taxon>Araneoidea</taxon>
        <taxon>Araneidae</taxon>
        <taxon>Caerostris</taxon>
    </lineage>
</organism>
<dbReference type="EMBL" id="BPLR01000419">
    <property type="protein sequence ID" value="GIY94708.1"/>
    <property type="molecule type" value="Genomic_DNA"/>
</dbReference>
<keyword evidence="2" id="KW-1185">Reference proteome</keyword>
<dbReference type="Proteomes" id="UP001054945">
    <property type="component" value="Unassembled WGS sequence"/>
</dbReference>
<accession>A0AAV4XJ93</accession>
<evidence type="ECO:0000313" key="1">
    <source>
        <dbReference type="EMBL" id="GIY94708.1"/>
    </source>
</evidence>
<reference evidence="1 2" key="1">
    <citation type="submission" date="2021-06" db="EMBL/GenBank/DDBJ databases">
        <title>Caerostris extrusa draft genome.</title>
        <authorList>
            <person name="Kono N."/>
            <person name="Arakawa K."/>
        </authorList>
    </citation>
    <scope>NUCLEOTIDE SEQUENCE [LARGE SCALE GENOMIC DNA]</scope>
</reference>
<proteinExistence type="predicted"/>
<protein>
    <submittedName>
        <fullName evidence="1">Uncharacterized protein</fullName>
    </submittedName>
</protein>